<dbReference type="InParanoid" id="K5X359"/>
<dbReference type="RefSeq" id="XP_007395065.1">
    <property type="nucleotide sequence ID" value="XM_007395003.1"/>
</dbReference>
<gene>
    <name evidence="1" type="ORF">PHACADRAFT_194809</name>
</gene>
<protein>
    <submittedName>
        <fullName evidence="1">Uncharacterized protein</fullName>
    </submittedName>
</protein>
<accession>K5X359</accession>
<dbReference type="KEGG" id="pco:PHACADRAFT_194809"/>
<dbReference type="Proteomes" id="UP000008370">
    <property type="component" value="Unassembled WGS sequence"/>
</dbReference>
<evidence type="ECO:0000313" key="2">
    <source>
        <dbReference type="Proteomes" id="UP000008370"/>
    </source>
</evidence>
<dbReference type="GeneID" id="18911035"/>
<keyword evidence="2" id="KW-1185">Reference proteome</keyword>
<dbReference type="PANTHER" id="PTHR45737">
    <property type="entry name" value="VON WILLEBRAND FACTOR A DOMAIN-CONTAINING PROTEIN 5A"/>
    <property type="match status" value="1"/>
</dbReference>
<dbReference type="OrthoDB" id="1729737at2759"/>
<reference evidence="1 2" key="1">
    <citation type="journal article" date="2012" name="BMC Genomics">
        <title>Comparative genomics of the white-rot fungi, Phanerochaete carnosa and P. chrysosporium, to elucidate the genetic basis of the distinct wood types they colonize.</title>
        <authorList>
            <person name="Suzuki H."/>
            <person name="MacDonald J."/>
            <person name="Syed K."/>
            <person name="Salamov A."/>
            <person name="Hori C."/>
            <person name="Aerts A."/>
            <person name="Henrissat B."/>
            <person name="Wiebenga A."/>
            <person name="vanKuyk P.A."/>
            <person name="Barry K."/>
            <person name="Lindquist E."/>
            <person name="LaButti K."/>
            <person name="Lapidus A."/>
            <person name="Lucas S."/>
            <person name="Coutinho P."/>
            <person name="Gong Y."/>
            <person name="Samejima M."/>
            <person name="Mahadevan R."/>
            <person name="Abou-Zaid M."/>
            <person name="de Vries R.P."/>
            <person name="Igarashi K."/>
            <person name="Yadav J.S."/>
            <person name="Grigoriev I.V."/>
            <person name="Master E.R."/>
        </authorList>
    </citation>
    <scope>NUCLEOTIDE SEQUENCE [LARGE SCALE GENOMIC DNA]</scope>
    <source>
        <strain evidence="1 2">HHB-10118-sp</strain>
    </source>
</reference>
<dbReference type="PANTHER" id="PTHR45737:SF6">
    <property type="entry name" value="VON WILLEBRAND FACTOR A DOMAIN-CONTAINING PROTEIN 5A"/>
    <property type="match status" value="1"/>
</dbReference>
<proteinExistence type="predicted"/>
<organism evidence="1 2">
    <name type="scientific">Phanerochaete carnosa (strain HHB-10118-sp)</name>
    <name type="common">White-rot fungus</name>
    <name type="synonym">Peniophora carnosa</name>
    <dbReference type="NCBI Taxonomy" id="650164"/>
    <lineage>
        <taxon>Eukaryota</taxon>
        <taxon>Fungi</taxon>
        <taxon>Dikarya</taxon>
        <taxon>Basidiomycota</taxon>
        <taxon>Agaricomycotina</taxon>
        <taxon>Agaricomycetes</taxon>
        <taxon>Polyporales</taxon>
        <taxon>Phanerochaetaceae</taxon>
        <taxon>Phanerochaete</taxon>
    </lineage>
</organism>
<evidence type="ECO:0000313" key="1">
    <source>
        <dbReference type="EMBL" id="EKM57247.1"/>
    </source>
</evidence>
<dbReference type="STRING" id="650164.K5X359"/>
<name>K5X359_PHACS</name>
<sequence>MTAEDGTVITTVTKECNEARKDYKNAVQLGQTTSLVEHVTDDALPTGEMITTTVTYVLDLMEDDTTDQIRLQILIVNWGMAAGTVEAGTTIQQAPMKISAVYPEHCSIVSTFVEGTSFLLSREIILSGQHDRLSNVLQFSIPVQVIKFSSDHPHQRSILTLATCQFIMDLDDSNRKELSSDTKALITKLGIEYQLVSQYMSFVAMEKCITNKVDLTTEHIYELSKSNTGPAMRMCAK</sequence>
<dbReference type="HOGENOM" id="CLU_1170984_0_0_1"/>
<dbReference type="AlphaFoldDB" id="K5X359"/>
<dbReference type="EMBL" id="JH930471">
    <property type="protein sequence ID" value="EKM57247.1"/>
    <property type="molecule type" value="Genomic_DNA"/>
</dbReference>